<organism evidence="2 3">
    <name type="scientific">Tritonibacter aquimaris</name>
    <dbReference type="NCBI Taxonomy" id="2663379"/>
    <lineage>
        <taxon>Bacteria</taxon>
        <taxon>Pseudomonadati</taxon>
        <taxon>Pseudomonadota</taxon>
        <taxon>Alphaproteobacteria</taxon>
        <taxon>Rhodobacterales</taxon>
        <taxon>Paracoccaceae</taxon>
        <taxon>Tritonibacter</taxon>
    </lineage>
</organism>
<evidence type="ECO:0000313" key="3">
    <source>
        <dbReference type="Proteomes" id="UP000436694"/>
    </source>
</evidence>
<dbReference type="AlphaFoldDB" id="A0A844ALD6"/>
<dbReference type="Proteomes" id="UP000436694">
    <property type="component" value="Unassembled WGS sequence"/>
</dbReference>
<sequence>MTTQTDEVAIYQVYVQTITATEQRRQNAAAVYLAIVSALVALAGSDYKVDPVYLAVPITLVGLIWTLTIRYFRRLAKAKFAVIHEMEKGWAFKPFDREWENYKSLKAWKVSLTHIETTVPALIFLGGIGYLAFRLAIFAAPLLKPICAAVG</sequence>
<proteinExistence type="predicted"/>
<name>A0A844ALD6_9RHOB</name>
<reference evidence="2 3" key="1">
    <citation type="submission" date="2019-10" db="EMBL/GenBank/DDBJ databases">
        <title>Epibacterium sp. nov., isolated from seawater.</title>
        <authorList>
            <person name="Zhang X."/>
            <person name="Li N."/>
        </authorList>
    </citation>
    <scope>NUCLEOTIDE SEQUENCE [LARGE SCALE GENOMIC DNA]</scope>
    <source>
        <strain evidence="2 3">SM1969</strain>
    </source>
</reference>
<feature type="transmembrane region" description="Helical" evidence="1">
    <location>
        <begin position="119"/>
        <end position="143"/>
    </location>
</feature>
<keyword evidence="1" id="KW-0812">Transmembrane</keyword>
<feature type="transmembrane region" description="Helical" evidence="1">
    <location>
        <begin position="51"/>
        <end position="72"/>
    </location>
</feature>
<dbReference type="RefSeq" id="WP_153546917.1">
    <property type="nucleotide sequence ID" value="NZ_WIXK01000003.1"/>
</dbReference>
<dbReference type="InterPro" id="IPR056918">
    <property type="entry name" value="8xMP"/>
</dbReference>
<protein>
    <submittedName>
        <fullName evidence="2">Uncharacterized protein</fullName>
    </submittedName>
</protein>
<keyword evidence="3" id="KW-1185">Reference proteome</keyword>
<evidence type="ECO:0000256" key="1">
    <source>
        <dbReference type="SAM" id="Phobius"/>
    </source>
</evidence>
<keyword evidence="1" id="KW-0472">Membrane</keyword>
<comment type="caution">
    <text evidence="2">The sequence shown here is derived from an EMBL/GenBank/DDBJ whole genome shotgun (WGS) entry which is preliminary data.</text>
</comment>
<dbReference type="Pfam" id="PF24838">
    <property type="entry name" value="8xMP"/>
    <property type="match status" value="1"/>
</dbReference>
<keyword evidence="1" id="KW-1133">Transmembrane helix</keyword>
<dbReference type="EMBL" id="WIXK01000003">
    <property type="protein sequence ID" value="MQY42605.1"/>
    <property type="molecule type" value="Genomic_DNA"/>
</dbReference>
<accession>A0A844ALD6</accession>
<gene>
    <name evidence="2" type="ORF">GG681_08110</name>
</gene>
<evidence type="ECO:0000313" key="2">
    <source>
        <dbReference type="EMBL" id="MQY42605.1"/>
    </source>
</evidence>
<feature type="transmembrane region" description="Helical" evidence="1">
    <location>
        <begin position="28"/>
        <end position="45"/>
    </location>
</feature>